<evidence type="ECO:0000256" key="4">
    <source>
        <dbReference type="ARBA" id="ARBA00023033"/>
    </source>
</evidence>
<sequence>MTMRKIKIGAHLPSAGELPTKLGVANMAIKLEELGFSSLWVSDHILMPQIIKADYPFAKNKKATWDTNKPWYDALIVLSMAAAVTNKVKLGTAVLVLPLRHPVIFAEQAASIDEQSKGRLVLGVGAGWLSDEFNALNVDFKSRGKILEEWIQISRNCWSGEPKAFNGTHYTLPEGFLALPRPYNDDIPFLVGGHSKYALKRAATLGDGWLPQQSALSINPSELIEPINFMRKEAVSFGNDPEELNVILRINQSSNSSEIISDKLNSLFEIGVKEIIVDIDWSTNSGPARTADNLLNF</sequence>
<dbReference type="GO" id="GO:0008726">
    <property type="term" value="F:alkanesulfonate monooxygenase activity"/>
    <property type="evidence" value="ECO:0007669"/>
    <property type="project" value="TreeGrafter"/>
</dbReference>
<evidence type="ECO:0000256" key="1">
    <source>
        <dbReference type="ARBA" id="ARBA00022630"/>
    </source>
</evidence>
<dbReference type="Gene3D" id="3.20.20.30">
    <property type="entry name" value="Luciferase-like domain"/>
    <property type="match status" value="1"/>
</dbReference>
<gene>
    <name evidence="6" type="ORF">METZ01_LOCUS6500</name>
</gene>
<dbReference type="InterPro" id="IPR019921">
    <property type="entry name" value="Lucif-like_OxRdtase_Rv2161c"/>
</dbReference>
<name>A0A381NGC0_9ZZZZ</name>
<dbReference type="PANTHER" id="PTHR42847:SF4">
    <property type="entry name" value="ALKANESULFONATE MONOOXYGENASE-RELATED"/>
    <property type="match status" value="1"/>
</dbReference>
<feature type="domain" description="Luciferase-like" evidence="5">
    <location>
        <begin position="25"/>
        <end position="251"/>
    </location>
</feature>
<protein>
    <recommendedName>
        <fullName evidence="5">Luciferase-like domain-containing protein</fullName>
    </recommendedName>
</protein>
<evidence type="ECO:0000256" key="3">
    <source>
        <dbReference type="ARBA" id="ARBA00023002"/>
    </source>
</evidence>
<evidence type="ECO:0000259" key="5">
    <source>
        <dbReference type="Pfam" id="PF00296"/>
    </source>
</evidence>
<reference evidence="6" key="1">
    <citation type="submission" date="2018-05" db="EMBL/GenBank/DDBJ databases">
        <authorList>
            <person name="Lanie J.A."/>
            <person name="Ng W.-L."/>
            <person name="Kazmierczak K.M."/>
            <person name="Andrzejewski T.M."/>
            <person name="Davidsen T.M."/>
            <person name="Wayne K.J."/>
            <person name="Tettelin H."/>
            <person name="Glass J.I."/>
            <person name="Rusch D."/>
            <person name="Podicherti R."/>
            <person name="Tsui H.-C.T."/>
            <person name="Winkler M.E."/>
        </authorList>
    </citation>
    <scope>NUCLEOTIDE SEQUENCE</scope>
</reference>
<dbReference type="InterPro" id="IPR036661">
    <property type="entry name" value="Luciferase-like_sf"/>
</dbReference>
<evidence type="ECO:0000256" key="2">
    <source>
        <dbReference type="ARBA" id="ARBA00022643"/>
    </source>
</evidence>
<keyword evidence="1" id="KW-0285">Flavoprotein</keyword>
<dbReference type="PANTHER" id="PTHR42847">
    <property type="entry name" value="ALKANESULFONATE MONOOXYGENASE"/>
    <property type="match status" value="1"/>
</dbReference>
<dbReference type="NCBIfam" id="TIGR03619">
    <property type="entry name" value="F420_Rv2161c"/>
    <property type="match status" value="1"/>
</dbReference>
<dbReference type="InterPro" id="IPR050172">
    <property type="entry name" value="SsuD_RutA_monooxygenase"/>
</dbReference>
<proteinExistence type="predicted"/>
<dbReference type="EMBL" id="UINC01000341">
    <property type="protein sequence ID" value="SUZ53646.1"/>
    <property type="molecule type" value="Genomic_DNA"/>
</dbReference>
<keyword evidence="2" id="KW-0288">FMN</keyword>
<dbReference type="AlphaFoldDB" id="A0A381NGC0"/>
<evidence type="ECO:0000313" key="6">
    <source>
        <dbReference type="EMBL" id="SUZ53646.1"/>
    </source>
</evidence>
<dbReference type="Pfam" id="PF00296">
    <property type="entry name" value="Bac_luciferase"/>
    <property type="match status" value="1"/>
</dbReference>
<dbReference type="GO" id="GO:0046306">
    <property type="term" value="P:alkanesulfonate catabolic process"/>
    <property type="evidence" value="ECO:0007669"/>
    <property type="project" value="TreeGrafter"/>
</dbReference>
<organism evidence="6">
    <name type="scientific">marine metagenome</name>
    <dbReference type="NCBI Taxonomy" id="408172"/>
    <lineage>
        <taxon>unclassified sequences</taxon>
        <taxon>metagenomes</taxon>
        <taxon>ecological metagenomes</taxon>
    </lineage>
</organism>
<dbReference type="InterPro" id="IPR011251">
    <property type="entry name" value="Luciferase-like_dom"/>
</dbReference>
<accession>A0A381NGC0</accession>
<dbReference type="SUPFAM" id="SSF51679">
    <property type="entry name" value="Bacterial luciferase-like"/>
    <property type="match status" value="1"/>
</dbReference>
<keyword evidence="4" id="KW-0503">Monooxygenase</keyword>
<keyword evidence="3" id="KW-0560">Oxidoreductase</keyword>